<sequence length="486" mass="56905">RLCSDLDIQISLPVLPEAESPTRFALLRAWLRWCDASHDCNRHDVKSKAAMPTRLLYVGDPDPNVLRLYYPKENERVKYVALSHCWGNLTEKRKREFCTTNDNIKIRLNGFSFLILPKTFRDAVRVTRELGIQYLWIDSLCIIQWNPKDWEHEATRMEGVFASAYCTIAATSAVDSEAGFLKRNVSSECVLIQDASGRRFYICANTDDSNNYLDIDDFDDHVEKAPLNTRAWIFWECGKGVYCETLTKLKRSFQKTYFMLDPNFPDRLLESGDKRTIEFIHFLFQVYSKRHLTEETDRCVAISGLEARIARAKGCESRYGIFQRYLHRNLLWQRSDGEKTKQIGYKTRAVPSWSWMAYNGGIQFMDIPFGDVDWNDKLRFNIFKREERHALVTDIGVFRNCSLEQRDTRYAILDDSSGEKRGWIQYDIEANRDLHTKWCVVVGRRNKKYYILVVRLTSVDGEYKRVGVGQIQSDYVVRQRLDIRVV</sequence>
<dbReference type="AlphaFoldDB" id="A0A8E2JL74"/>
<name>A0A8E2JL74_9PEZI</name>
<dbReference type="Pfam" id="PF06985">
    <property type="entry name" value="HET"/>
    <property type="match status" value="1"/>
</dbReference>
<feature type="non-terminal residue" evidence="2">
    <location>
        <position position="1"/>
    </location>
</feature>
<dbReference type="Proteomes" id="UP000250140">
    <property type="component" value="Unassembled WGS sequence"/>
</dbReference>
<dbReference type="EMBL" id="KV751122">
    <property type="protein sequence ID" value="OCL01490.1"/>
    <property type="molecule type" value="Genomic_DNA"/>
</dbReference>
<dbReference type="PANTHER" id="PTHR33112:SF10">
    <property type="entry name" value="TOL"/>
    <property type="match status" value="1"/>
</dbReference>
<gene>
    <name evidence="2" type="ORF">AOQ84DRAFT_402301</name>
</gene>
<dbReference type="PANTHER" id="PTHR33112">
    <property type="entry name" value="DOMAIN PROTEIN, PUTATIVE-RELATED"/>
    <property type="match status" value="1"/>
</dbReference>
<reference evidence="2 3" key="1">
    <citation type="journal article" date="2016" name="Nat. Commun.">
        <title>Ectomycorrhizal ecology is imprinted in the genome of the dominant symbiotic fungus Cenococcum geophilum.</title>
        <authorList>
            <consortium name="DOE Joint Genome Institute"/>
            <person name="Peter M."/>
            <person name="Kohler A."/>
            <person name="Ohm R.A."/>
            <person name="Kuo A."/>
            <person name="Krutzmann J."/>
            <person name="Morin E."/>
            <person name="Arend M."/>
            <person name="Barry K.W."/>
            <person name="Binder M."/>
            <person name="Choi C."/>
            <person name="Clum A."/>
            <person name="Copeland A."/>
            <person name="Grisel N."/>
            <person name="Haridas S."/>
            <person name="Kipfer T."/>
            <person name="LaButti K."/>
            <person name="Lindquist E."/>
            <person name="Lipzen A."/>
            <person name="Maire R."/>
            <person name="Meier B."/>
            <person name="Mihaltcheva S."/>
            <person name="Molinier V."/>
            <person name="Murat C."/>
            <person name="Poggeler S."/>
            <person name="Quandt C.A."/>
            <person name="Sperisen C."/>
            <person name="Tritt A."/>
            <person name="Tisserant E."/>
            <person name="Crous P.W."/>
            <person name="Henrissat B."/>
            <person name="Nehls U."/>
            <person name="Egli S."/>
            <person name="Spatafora J.W."/>
            <person name="Grigoriev I.V."/>
            <person name="Martin F.M."/>
        </authorList>
    </citation>
    <scope>NUCLEOTIDE SEQUENCE [LARGE SCALE GENOMIC DNA]</scope>
    <source>
        <strain evidence="2 3">CBS 207.34</strain>
    </source>
</reference>
<proteinExistence type="predicted"/>
<evidence type="ECO:0000313" key="3">
    <source>
        <dbReference type="Proteomes" id="UP000250140"/>
    </source>
</evidence>
<evidence type="ECO:0000313" key="2">
    <source>
        <dbReference type="EMBL" id="OCL01490.1"/>
    </source>
</evidence>
<keyword evidence="3" id="KW-1185">Reference proteome</keyword>
<organism evidence="2 3">
    <name type="scientific">Glonium stellatum</name>
    <dbReference type="NCBI Taxonomy" id="574774"/>
    <lineage>
        <taxon>Eukaryota</taxon>
        <taxon>Fungi</taxon>
        <taxon>Dikarya</taxon>
        <taxon>Ascomycota</taxon>
        <taxon>Pezizomycotina</taxon>
        <taxon>Dothideomycetes</taxon>
        <taxon>Pleosporomycetidae</taxon>
        <taxon>Gloniales</taxon>
        <taxon>Gloniaceae</taxon>
        <taxon>Glonium</taxon>
    </lineage>
</organism>
<accession>A0A8E2JL74</accession>
<evidence type="ECO:0000259" key="1">
    <source>
        <dbReference type="Pfam" id="PF06985"/>
    </source>
</evidence>
<dbReference type="InterPro" id="IPR010730">
    <property type="entry name" value="HET"/>
</dbReference>
<protein>
    <submittedName>
        <fullName evidence="2">HET-domain-containing protein</fullName>
    </submittedName>
</protein>
<dbReference type="OrthoDB" id="4161196at2759"/>
<feature type="domain" description="Heterokaryon incompatibility" evidence="1">
    <location>
        <begin position="79"/>
        <end position="236"/>
    </location>
</feature>